<keyword evidence="7" id="KW-1185">Reference proteome</keyword>
<dbReference type="InterPro" id="IPR050313">
    <property type="entry name" value="Carb_Metab_HTH_regulators"/>
</dbReference>
<name>A0A1I3DI71_9PLAN</name>
<keyword evidence="4" id="KW-0804">Transcription</keyword>
<dbReference type="EMBL" id="FOQD01000003">
    <property type="protein sequence ID" value="SFH86191.1"/>
    <property type="molecule type" value="Genomic_DNA"/>
</dbReference>
<organism evidence="6 7">
    <name type="scientific">Planctomicrobium piriforme</name>
    <dbReference type="NCBI Taxonomy" id="1576369"/>
    <lineage>
        <taxon>Bacteria</taxon>
        <taxon>Pseudomonadati</taxon>
        <taxon>Planctomycetota</taxon>
        <taxon>Planctomycetia</taxon>
        <taxon>Planctomycetales</taxon>
        <taxon>Planctomycetaceae</taxon>
        <taxon>Planctomicrobium</taxon>
    </lineage>
</organism>
<dbReference type="STRING" id="1576369.SAMN05421753_103244"/>
<evidence type="ECO:0000313" key="6">
    <source>
        <dbReference type="EMBL" id="SFH86191.1"/>
    </source>
</evidence>
<dbReference type="Pfam" id="PF00455">
    <property type="entry name" value="DeoRC"/>
    <property type="match status" value="1"/>
</dbReference>
<dbReference type="RefSeq" id="WP_092048264.1">
    <property type="nucleotide sequence ID" value="NZ_FOQD01000003.1"/>
</dbReference>
<dbReference type="GO" id="GO:0003677">
    <property type="term" value="F:DNA binding"/>
    <property type="evidence" value="ECO:0007669"/>
    <property type="project" value="UniProtKB-KW"/>
</dbReference>
<evidence type="ECO:0000256" key="4">
    <source>
        <dbReference type="ARBA" id="ARBA00023163"/>
    </source>
</evidence>
<dbReference type="InterPro" id="IPR036390">
    <property type="entry name" value="WH_DNA-bd_sf"/>
</dbReference>
<dbReference type="AlphaFoldDB" id="A0A1I3DI71"/>
<dbReference type="InterPro" id="IPR001034">
    <property type="entry name" value="DeoR_HTH"/>
</dbReference>
<protein>
    <submittedName>
        <fullName evidence="6">DNA-binding transcriptional regulator of sugar metabolism, DeoR/GlpR family</fullName>
    </submittedName>
</protein>
<dbReference type="SMART" id="SM01134">
    <property type="entry name" value="DeoRC"/>
    <property type="match status" value="1"/>
</dbReference>
<evidence type="ECO:0000259" key="5">
    <source>
        <dbReference type="PROSITE" id="PS51000"/>
    </source>
</evidence>
<proteinExistence type="predicted"/>
<dbReference type="SMART" id="SM00420">
    <property type="entry name" value="HTH_DEOR"/>
    <property type="match status" value="1"/>
</dbReference>
<evidence type="ECO:0000256" key="2">
    <source>
        <dbReference type="ARBA" id="ARBA00023015"/>
    </source>
</evidence>
<evidence type="ECO:0000313" key="7">
    <source>
        <dbReference type="Proteomes" id="UP000199518"/>
    </source>
</evidence>
<accession>A0A1I3DI71</accession>
<evidence type="ECO:0000256" key="1">
    <source>
        <dbReference type="ARBA" id="ARBA00022491"/>
    </source>
</evidence>
<dbReference type="OrthoDB" id="9797223at2"/>
<reference evidence="7" key="1">
    <citation type="submission" date="2016-10" db="EMBL/GenBank/DDBJ databases">
        <authorList>
            <person name="Varghese N."/>
            <person name="Submissions S."/>
        </authorList>
    </citation>
    <scope>NUCLEOTIDE SEQUENCE [LARGE SCALE GENOMIC DNA]</scope>
    <source>
        <strain evidence="7">DSM 26348</strain>
    </source>
</reference>
<feature type="domain" description="HTH deoR-type" evidence="5">
    <location>
        <begin position="3"/>
        <end position="58"/>
    </location>
</feature>
<dbReference type="Pfam" id="PF08220">
    <property type="entry name" value="HTH_DeoR"/>
    <property type="match status" value="1"/>
</dbReference>
<sequence length="258" mass="27874">MLLDQRRQGILLLVENKGFVSLREITEEIEVSESTARRDLEYLESLGQIRRTRGGAAFVGESLSGFDDRRSLAVREKQKIGKVAADLVGTSETIILDGGTTTLEVARHLAGKSLQVVTNSLPIVNHLVGVADLEVVFLGGYLYPKTGVALGELTVAALRQIHARRLIMGVGGITPAGLFNSNSLLVEAERQMMASADEIIVVADSTKLGHSELVRLCGLENIHRLIVDAGISEEWQGRLRAVGIDLIVVDDSARVTAK</sequence>
<dbReference type="Proteomes" id="UP000199518">
    <property type="component" value="Unassembled WGS sequence"/>
</dbReference>
<dbReference type="PANTHER" id="PTHR30363:SF4">
    <property type="entry name" value="GLYCEROL-3-PHOSPHATE REGULON REPRESSOR"/>
    <property type="match status" value="1"/>
</dbReference>
<dbReference type="PROSITE" id="PS00894">
    <property type="entry name" value="HTH_DEOR_1"/>
    <property type="match status" value="1"/>
</dbReference>
<dbReference type="PRINTS" id="PR00037">
    <property type="entry name" value="HTHLACR"/>
</dbReference>
<dbReference type="InterPro" id="IPR018356">
    <property type="entry name" value="Tscrpt_reg_HTH_DeoR_CS"/>
</dbReference>
<dbReference type="GO" id="GO:0003700">
    <property type="term" value="F:DNA-binding transcription factor activity"/>
    <property type="evidence" value="ECO:0007669"/>
    <property type="project" value="InterPro"/>
</dbReference>
<dbReference type="InterPro" id="IPR036388">
    <property type="entry name" value="WH-like_DNA-bd_sf"/>
</dbReference>
<dbReference type="PROSITE" id="PS51000">
    <property type="entry name" value="HTH_DEOR_2"/>
    <property type="match status" value="1"/>
</dbReference>
<dbReference type="SUPFAM" id="SSF100950">
    <property type="entry name" value="NagB/RpiA/CoA transferase-like"/>
    <property type="match status" value="1"/>
</dbReference>
<evidence type="ECO:0000256" key="3">
    <source>
        <dbReference type="ARBA" id="ARBA00023125"/>
    </source>
</evidence>
<gene>
    <name evidence="6" type="ORF">SAMN05421753_103244</name>
</gene>
<dbReference type="SUPFAM" id="SSF46785">
    <property type="entry name" value="Winged helix' DNA-binding domain"/>
    <property type="match status" value="1"/>
</dbReference>
<dbReference type="Gene3D" id="1.10.10.10">
    <property type="entry name" value="Winged helix-like DNA-binding domain superfamily/Winged helix DNA-binding domain"/>
    <property type="match status" value="1"/>
</dbReference>
<keyword evidence="2" id="KW-0805">Transcription regulation</keyword>
<dbReference type="InterPro" id="IPR014036">
    <property type="entry name" value="DeoR-like_C"/>
</dbReference>
<keyword evidence="3 6" id="KW-0238">DNA-binding</keyword>
<keyword evidence="1" id="KW-0678">Repressor</keyword>
<dbReference type="PANTHER" id="PTHR30363">
    <property type="entry name" value="HTH-TYPE TRANSCRIPTIONAL REGULATOR SRLR-RELATED"/>
    <property type="match status" value="1"/>
</dbReference>
<dbReference type="InterPro" id="IPR037171">
    <property type="entry name" value="NagB/RpiA_transferase-like"/>
</dbReference>
<dbReference type="Gene3D" id="3.40.50.1360">
    <property type="match status" value="1"/>
</dbReference>